<dbReference type="OrthoDB" id="10619801at2759"/>
<dbReference type="AlphaFoldDB" id="A0A3L8Q8U6"/>
<evidence type="ECO:0000313" key="2">
    <source>
        <dbReference type="Proteomes" id="UP000276834"/>
    </source>
</evidence>
<proteinExistence type="predicted"/>
<protein>
    <submittedName>
        <fullName evidence="1">Uncharacterized protein</fullName>
    </submittedName>
</protein>
<name>A0A3L8Q8U6_CHLGU</name>
<comment type="caution">
    <text evidence="1">The sequence shown here is derived from an EMBL/GenBank/DDBJ whole genome shotgun (WGS) entry which is preliminary data.</text>
</comment>
<gene>
    <name evidence="1" type="ORF">DV515_00018058</name>
</gene>
<reference evidence="1 2" key="1">
    <citation type="journal article" date="2018" name="Proc. R. Soc. B">
        <title>A non-coding region near Follistatin controls head colour polymorphism in the Gouldian finch.</title>
        <authorList>
            <person name="Toomey M.B."/>
            <person name="Marques C.I."/>
            <person name="Andrade P."/>
            <person name="Araujo P.M."/>
            <person name="Sabatino S."/>
            <person name="Gazda M.A."/>
            <person name="Afonso S."/>
            <person name="Lopes R.J."/>
            <person name="Corbo J.C."/>
            <person name="Carneiro M."/>
        </authorList>
    </citation>
    <scope>NUCLEOTIDE SEQUENCE [LARGE SCALE GENOMIC DNA]</scope>
    <source>
        <strain evidence="1">Red01</strain>
        <tissue evidence="1">Muscle</tissue>
    </source>
</reference>
<keyword evidence="2" id="KW-1185">Reference proteome</keyword>
<sequence length="120" mass="13884">KRKGKLDEVAYIDLFFYLRDKPEWQVECGLMVVKASTSGKCGVCVKEKGCLECLALKASLSRRNDTDVDLQIGWGRMKVKEIAIVEMKVNLQYWYLIGLEVGQSLPWSWPEKIWVDRSRL</sequence>
<dbReference type="Proteomes" id="UP000276834">
    <property type="component" value="Unassembled WGS sequence"/>
</dbReference>
<accession>A0A3L8Q8U6</accession>
<evidence type="ECO:0000313" key="1">
    <source>
        <dbReference type="EMBL" id="RLV63649.1"/>
    </source>
</evidence>
<feature type="non-terminal residue" evidence="1">
    <location>
        <position position="1"/>
    </location>
</feature>
<organism evidence="1 2">
    <name type="scientific">Chloebia gouldiae</name>
    <name type="common">Gouldian finch</name>
    <name type="synonym">Erythrura gouldiae</name>
    <dbReference type="NCBI Taxonomy" id="44316"/>
    <lineage>
        <taxon>Eukaryota</taxon>
        <taxon>Metazoa</taxon>
        <taxon>Chordata</taxon>
        <taxon>Craniata</taxon>
        <taxon>Vertebrata</taxon>
        <taxon>Euteleostomi</taxon>
        <taxon>Archelosauria</taxon>
        <taxon>Archosauria</taxon>
        <taxon>Dinosauria</taxon>
        <taxon>Saurischia</taxon>
        <taxon>Theropoda</taxon>
        <taxon>Coelurosauria</taxon>
        <taxon>Aves</taxon>
        <taxon>Neognathae</taxon>
        <taxon>Neoaves</taxon>
        <taxon>Telluraves</taxon>
        <taxon>Australaves</taxon>
        <taxon>Passeriformes</taxon>
        <taxon>Passeroidea</taxon>
        <taxon>Passeridae</taxon>
        <taxon>Chloebia</taxon>
    </lineage>
</organism>
<dbReference type="EMBL" id="QUSF01002259">
    <property type="protein sequence ID" value="RLV63649.1"/>
    <property type="molecule type" value="Genomic_DNA"/>
</dbReference>